<dbReference type="Pfam" id="PF26158">
    <property type="entry name" value="Claudin_TMEM179-179B"/>
    <property type="match status" value="1"/>
</dbReference>
<reference evidence="7 8" key="1">
    <citation type="journal article" date="2021" name="Elife">
        <title>Chloroplast acquisition without the gene transfer in kleptoplastic sea slugs, Plakobranchus ocellatus.</title>
        <authorList>
            <person name="Maeda T."/>
            <person name="Takahashi S."/>
            <person name="Yoshida T."/>
            <person name="Shimamura S."/>
            <person name="Takaki Y."/>
            <person name="Nagai Y."/>
            <person name="Toyoda A."/>
            <person name="Suzuki Y."/>
            <person name="Arimoto A."/>
            <person name="Ishii H."/>
            <person name="Satoh N."/>
            <person name="Nishiyama T."/>
            <person name="Hasebe M."/>
            <person name="Maruyama T."/>
            <person name="Minagawa J."/>
            <person name="Obokata J."/>
            <person name="Shigenobu S."/>
        </authorList>
    </citation>
    <scope>NUCLEOTIDE SEQUENCE [LARGE SCALE GENOMIC DNA]</scope>
</reference>
<organism evidence="7 8">
    <name type="scientific">Plakobranchus ocellatus</name>
    <dbReference type="NCBI Taxonomy" id="259542"/>
    <lineage>
        <taxon>Eukaryota</taxon>
        <taxon>Metazoa</taxon>
        <taxon>Spiralia</taxon>
        <taxon>Lophotrochozoa</taxon>
        <taxon>Mollusca</taxon>
        <taxon>Gastropoda</taxon>
        <taxon>Heterobranchia</taxon>
        <taxon>Euthyneura</taxon>
        <taxon>Panpulmonata</taxon>
        <taxon>Sacoglossa</taxon>
        <taxon>Placobranchoidea</taxon>
        <taxon>Plakobranchidae</taxon>
        <taxon>Plakobranchus</taxon>
    </lineage>
</organism>
<dbReference type="InterPro" id="IPR059010">
    <property type="entry name" value="TMEM179-179B"/>
</dbReference>
<feature type="transmembrane region" description="Helical" evidence="6">
    <location>
        <begin position="190"/>
        <end position="209"/>
    </location>
</feature>
<evidence type="ECO:0000256" key="4">
    <source>
        <dbReference type="ARBA" id="ARBA00023136"/>
    </source>
</evidence>
<gene>
    <name evidence="7" type="ORF">PoB_004342700</name>
</gene>
<evidence type="ECO:0000256" key="5">
    <source>
        <dbReference type="ARBA" id="ARBA00093776"/>
    </source>
</evidence>
<evidence type="ECO:0000256" key="2">
    <source>
        <dbReference type="ARBA" id="ARBA00022692"/>
    </source>
</evidence>
<proteinExistence type="inferred from homology"/>
<name>A0AAV4BD84_9GAST</name>
<keyword evidence="4 6" id="KW-0472">Membrane</keyword>
<comment type="subcellular location">
    <subcellularLocation>
        <location evidence="1">Membrane</location>
        <topology evidence="1">Multi-pass membrane protein</topology>
    </subcellularLocation>
</comment>
<keyword evidence="3 6" id="KW-1133">Transmembrane helix</keyword>
<keyword evidence="8" id="KW-1185">Reference proteome</keyword>
<dbReference type="Proteomes" id="UP000735302">
    <property type="component" value="Unassembled WGS sequence"/>
</dbReference>
<sequence>MFNSKKEEPEPPAEDRPSILPDWLGERPVSIIGMVCFALLIVLCFFILVPIAISMKDADDNCFLFADSSGFGAASICEYILACAIMLLILCVIRILLLLYKVGNKRISIVSTVAGWFSLYGVHLAILFLDVILLILLLITASMISGGLYHLCNSLFGNRSECAAHDGITLPNDRVNRSFYKTLTFAEGSAWAAFLIWLLVVVYELIIGWRKGTLQPVLSKIKGGPRTSN</sequence>
<accession>A0AAV4BD84</accession>
<evidence type="ECO:0000256" key="1">
    <source>
        <dbReference type="ARBA" id="ARBA00004141"/>
    </source>
</evidence>
<feature type="transmembrane region" description="Helical" evidence="6">
    <location>
        <begin position="73"/>
        <end position="97"/>
    </location>
</feature>
<evidence type="ECO:0000256" key="6">
    <source>
        <dbReference type="SAM" id="Phobius"/>
    </source>
</evidence>
<dbReference type="PANTHER" id="PTHR31872">
    <property type="entry name" value="TRANSMEMBRANE PROTEIN 179"/>
    <property type="match status" value="1"/>
</dbReference>
<feature type="transmembrane region" description="Helical" evidence="6">
    <location>
        <begin position="109"/>
        <end position="139"/>
    </location>
</feature>
<dbReference type="InterPro" id="IPR029673">
    <property type="entry name" value="TMEM179"/>
</dbReference>
<keyword evidence="2 6" id="KW-0812">Transmembrane</keyword>
<protein>
    <submittedName>
        <fullName evidence="7">Transmembrane protein 179b</fullName>
    </submittedName>
</protein>
<feature type="transmembrane region" description="Helical" evidence="6">
    <location>
        <begin position="31"/>
        <end position="53"/>
    </location>
</feature>
<comment type="similarity">
    <text evidence="5">Belongs to the TMEM179 family.</text>
</comment>
<dbReference type="PANTHER" id="PTHR31872:SF4">
    <property type="entry name" value="TRANSMEMBRANE PROTEIN 179"/>
    <property type="match status" value="1"/>
</dbReference>
<evidence type="ECO:0000256" key="3">
    <source>
        <dbReference type="ARBA" id="ARBA00022989"/>
    </source>
</evidence>
<comment type="caution">
    <text evidence="7">The sequence shown here is derived from an EMBL/GenBank/DDBJ whole genome shotgun (WGS) entry which is preliminary data.</text>
</comment>
<evidence type="ECO:0000313" key="8">
    <source>
        <dbReference type="Proteomes" id="UP000735302"/>
    </source>
</evidence>
<evidence type="ECO:0000313" key="7">
    <source>
        <dbReference type="EMBL" id="GFO16922.1"/>
    </source>
</evidence>
<dbReference type="AlphaFoldDB" id="A0AAV4BD84"/>
<dbReference type="EMBL" id="BLXT01004727">
    <property type="protein sequence ID" value="GFO16922.1"/>
    <property type="molecule type" value="Genomic_DNA"/>
</dbReference>